<dbReference type="Gene3D" id="3.30.1240.10">
    <property type="match status" value="1"/>
</dbReference>
<dbReference type="InterPro" id="IPR000150">
    <property type="entry name" value="Cof"/>
</dbReference>
<dbReference type="InterPro" id="IPR021130">
    <property type="entry name" value="PRib-ATP_PPHydrolase-like"/>
</dbReference>
<name>A0ABV8D0V4_9STRE</name>
<evidence type="ECO:0000313" key="2">
    <source>
        <dbReference type="EMBL" id="MFC3932148.1"/>
    </source>
</evidence>
<dbReference type="Pfam" id="PF08282">
    <property type="entry name" value="Hydrolase_3"/>
    <property type="match status" value="1"/>
</dbReference>
<keyword evidence="2" id="KW-0378">Hydrolase</keyword>
<sequence length="468" mass="52405">MAIKAVFFDIDGTLLNDRKNVSHSTQKAINALKKQGILVGVATGRGPAFVSPFMENLGLDFAVTYNGQYIFTRDRVIYQNQLPKSTVYRLIKYASDRRREVSLGTSVGLLGSNIINMGTSRFGQTISRIVPKKLTRMVERSFKNIIRRIKPQNFETLTTIMREPVYQVVMVATEGETGKIQEKFPHIKITRSSPYSADLISQGQSKIKGIERLGNQLGFDLSEVMTFGDSENDIEMMVGSGIGVAMGNATEVVKQSASYITDSNNQDGIAKALSHYGLIHLDSENDFLSSDENFNKVRDFHRLMDEETNNTPRVYGLEEAGHRADFKLEEIVEFIYAGSQNDQEFEEAVQKLHQAIDKAAAKVQSKEHPESPLIGQVDALVDLLYLTYGSFVLMGVDPGSIFNIVHSANMGKIFPDGKAHFDPVTHKILKPDDWEERFAPEPAIKREVDRQLQKALSRSTQSDKSEIR</sequence>
<proteinExistence type="predicted"/>
<dbReference type="SUPFAM" id="SSF56784">
    <property type="entry name" value="HAD-like"/>
    <property type="match status" value="1"/>
</dbReference>
<dbReference type="PROSITE" id="PS01228">
    <property type="entry name" value="COF_1"/>
    <property type="match status" value="1"/>
</dbReference>
<dbReference type="Gene3D" id="1.10.3420.10">
    <property type="entry name" value="putative ntp pyrophosphohydrolase like domain"/>
    <property type="match status" value="1"/>
</dbReference>
<dbReference type="InterPro" id="IPR006379">
    <property type="entry name" value="HAD-SF_hydro_IIB"/>
</dbReference>
<dbReference type="SFLD" id="SFLDG01144">
    <property type="entry name" value="C2.B.4:_PGP_Like"/>
    <property type="match status" value="1"/>
</dbReference>
<organism evidence="2 3">
    <name type="scientific">Streptococcus dentapri</name>
    <dbReference type="NCBI Taxonomy" id="573564"/>
    <lineage>
        <taxon>Bacteria</taxon>
        <taxon>Bacillati</taxon>
        <taxon>Bacillota</taxon>
        <taxon>Bacilli</taxon>
        <taxon>Lactobacillales</taxon>
        <taxon>Streptococcaceae</taxon>
        <taxon>Streptococcus</taxon>
    </lineage>
</organism>
<protein>
    <submittedName>
        <fullName evidence="2">Cof-type HAD-IIB family hydrolase</fullName>
    </submittedName>
</protein>
<reference evidence="3" key="1">
    <citation type="journal article" date="2019" name="Int. J. Syst. Evol. Microbiol.">
        <title>The Global Catalogue of Microorganisms (GCM) 10K type strain sequencing project: providing services to taxonomists for standard genome sequencing and annotation.</title>
        <authorList>
            <consortium name="The Broad Institute Genomics Platform"/>
            <consortium name="The Broad Institute Genome Sequencing Center for Infectious Disease"/>
            <person name="Wu L."/>
            <person name="Ma J."/>
        </authorList>
    </citation>
    <scope>NUCLEOTIDE SEQUENCE [LARGE SCALE GENOMIC DNA]</scope>
    <source>
        <strain evidence="3">CCUG 58728</strain>
    </source>
</reference>
<feature type="region of interest" description="Disordered" evidence="1">
    <location>
        <begin position="449"/>
        <end position="468"/>
    </location>
</feature>
<dbReference type="InterPro" id="IPR023214">
    <property type="entry name" value="HAD_sf"/>
</dbReference>
<dbReference type="SFLD" id="SFLDG01140">
    <property type="entry name" value="C2.B:_Phosphomannomutase_and_P"/>
    <property type="match status" value="1"/>
</dbReference>
<dbReference type="PIRSF" id="PIRSF037492">
    <property type="entry name" value="UCP037492_HAD"/>
    <property type="match status" value="1"/>
</dbReference>
<comment type="caution">
    <text evidence="2">The sequence shown here is derived from an EMBL/GenBank/DDBJ whole genome shotgun (WGS) entry which is preliminary data.</text>
</comment>
<keyword evidence="3" id="KW-1185">Reference proteome</keyword>
<dbReference type="Proteomes" id="UP001595901">
    <property type="component" value="Unassembled WGS sequence"/>
</dbReference>
<dbReference type="PANTHER" id="PTHR10000">
    <property type="entry name" value="PHOSPHOSERINE PHOSPHATASE"/>
    <property type="match status" value="1"/>
</dbReference>
<evidence type="ECO:0000256" key="1">
    <source>
        <dbReference type="SAM" id="MobiDB-lite"/>
    </source>
</evidence>
<dbReference type="CDD" id="cd07517">
    <property type="entry name" value="HAD_HPP"/>
    <property type="match status" value="1"/>
</dbReference>
<dbReference type="NCBIfam" id="TIGR01484">
    <property type="entry name" value="HAD-SF-IIB"/>
    <property type="match status" value="1"/>
</dbReference>
<dbReference type="RefSeq" id="WP_380431282.1">
    <property type="nucleotide sequence ID" value="NZ_JBHSAC010000045.1"/>
</dbReference>
<dbReference type="InterPro" id="IPR017223">
    <property type="entry name" value="HAD_SPs0319-typ"/>
</dbReference>
<dbReference type="NCBIfam" id="TIGR00099">
    <property type="entry name" value="Cof-subfamily"/>
    <property type="match status" value="1"/>
</dbReference>
<dbReference type="PANTHER" id="PTHR10000:SF25">
    <property type="entry name" value="PHOSPHATASE YKRA-RELATED"/>
    <property type="match status" value="1"/>
</dbReference>
<evidence type="ECO:0000313" key="3">
    <source>
        <dbReference type="Proteomes" id="UP001595901"/>
    </source>
</evidence>
<dbReference type="EMBL" id="JBHSAC010000045">
    <property type="protein sequence ID" value="MFC3932148.1"/>
    <property type="molecule type" value="Genomic_DNA"/>
</dbReference>
<gene>
    <name evidence="2" type="ORF">ACFOSE_05080</name>
</gene>
<dbReference type="SFLD" id="SFLDS00003">
    <property type="entry name" value="Haloacid_Dehalogenase"/>
    <property type="match status" value="1"/>
</dbReference>
<dbReference type="InterPro" id="IPR023292">
    <property type="entry name" value="NTP_PyroPHydrolase-like_dom_sf"/>
</dbReference>
<accession>A0ABV8D0V4</accession>
<dbReference type="InterPro" id="IPR036412">
    <property type="entry name" value="HAD-like_sf"/>
</dbReference>
<dbReference type="GO" id="GO:0016787">
    <property type="term" value="F:hydrolase activity"/>
    <property type="evidence" value="ECO:0007669"/>
    <property type="project" value="UniProtKB-KW"/>
</dbReference>
<dbReference type="Pfam" id="PF01503">
    <property type="entry name" value="PRA-PH"/>
    <property type="match status" value="1"/>
</dbReference>
<dbReference type="Gene3D" id="3.40.50.1000">
    <property type="entry name" value="HAD superfamily/HAD-like"/>
    <property type="match status" value="1"/>
</dbReference>